<organism evidence="1 3">
    <name type="scientific">Lentilactobacillus parakefiri</name>
    <dbReference type="NCBI Taxonomy" id="152332"/>
    <lineage>
        <taxon>Bacteria</taxon>
        <taxon>Bacillati</taxon>
        <taxon>Bacillota</taxon>
        <taxon>Bacilli</taxon>
        <taxon>Lactobacillales</taxon>
        <taxon>Lactobacillaceae</taxon>
        <taxon>Lentilactobacillus</taxon>
    </lineage>
</organism>
<dbReference type="EMBL" id="PUFL01000092">
    <property type="protein sequence ID" value="TDG87912.1"/>
    <property type="molecule type" value="Genomic_DNA"/>
</dbReference>
<dbReference type="Proteomes" id="UP000294668">
    <property type="component" value="Unassembled WGS sequence"/>
</dbReference>
<name>A0A224V3K7_9LACO</name>
<evidence type="ECO:0000313" key="2">
    <source>
        <dbReference type="EMBL" id="TDG87912.1"/>
    </source>
</evidence>
<evidence type="ECO:0000313" key="4">
    <source>
        <dbReference type="Proteomes" id="UP000294668"/>
    </source>
</evidence>
<proteinExistence type="predicted"/>
<protein>
    <submittedName>
        <fullName evidence="1">Uncharacterized protein</fullName>
    </submittedName>
</protein>
<keyword evidence="4" id="KW-1185">Reference proteome</keyword>
<dbReference type="AlphaFoldDB" id="A0A224V3K7"/>
<gene>
    <name evidence="2" type="ORF">C5L28_001057</name>
    <name evidence="1" type="ORF">LPKJCM_00588</name>
</gene>
<reference evidence="2 4" key="2">
    <citation type="journal article" date="2019" name="Appl. Microbiol. Biotechnol.">
        <title>Uncovering carbohydrate metabolism through a genotype-phenotype association study of 56 lactic acid bacteria genomes.</title>
        <authorList>
            <person name="Buron-Moles G."/>
            <person name="Chailyan A."/>
            <person name="Dolejs I."/>
            <person name="Forster J."/>
            <person name="Miks M.H."/>
        </authorList>
    </citation>
    <scope>NUCLEOTIDE SEQUENCE [LARGE SCALE GENOMIC DNA]</scope>
    <source>
        <strain evidence="2 4">DSM 10551</strain>
    </source>
</reference>
<dbReference type="EMBL" id="BDGB01000034">
    <property type="protein sequence ID" value="GAW71507.1"/>
    <property type="molecule type" value="Genomic_DNA"/>
</dbReference>
<reference evidence="2" key="3">
    <citation type="submission" date="2019-02" db="EMBL/GenBank/DDBJ databases">
        <authorList>
            <person name="Buron G."/>
            <person name="Chaylann A."/>
            <person name="Dolejs I."/>
            <person name="Forster J."/>
            <person name="Miks M.H."/>
        </authorList>
    </citation>
    <scope>NUCLEOTIDE SEQUENCE</scope>
    <source>
        <strain evidence="2">DSM 10551</strain>
    </source>
</reference>
<reference evidence="1 3" key="1">
    <citation type="journal article" date="2017" name="Biosci Microbiota Food Health">
        <title>Genomic characterization reconfirms the taxonomic status of Lactobacillus parakefiri.</title>
        <authorList>
            <person name="Tanizawa Y."/>
            <person name="Kobayashi H."/>
            <person name="Kaminuma E."/>
            <person name="Sakamoto M."/>
            <person name="Ohkuma M."/>
            <person name="Nakamura Y."/>
            <person name="Arita M."/>
            <person name="Tohno M."/>
        </authorList>
    </citation>
    <scope>NUCLEOTIDE SEQUENCE [LARGE SCALE GENOMIC DNA]</scope>
    <source>
        <strain evidence="1 3">JCM 8573</strain>
    </source>
</reference>
<sequence>MTIIKFKLKSDEEKHHFSFVIRELLVGVKQFTSLDDYHLRAM</sequence>
<evidence type="ECO:0000313" key="1">
    <source>
        <dbReference type="EMBL" id="GAW71507.1"/>
    </source>
</evidence>
<dbReference type="Proteomes" id="UP000214739">
    <property type="component" value="Unassembled WGS sequence"/>
</dbReference>
<comment type="caution">
    <text evidence="1">The sequence shown here is derived from an EMBL/GenBank/DDBJ whole genome shotgun (WGS) entry which is preliminary data.</text>
</comment>
<evidence type="ECO:0000313" key="3">
    <source>
        <dbReference type="Proteomes" id="UP000214739"/>
    </source>
</evidence>
<accession>A0A224V3K7</accession>